<evidence type="ECO:0000313" key="2">
    <source>
        <dbReference type="EMBL" id="RHZ96526.1"/>
    </source>
</evidence>
<reference evidence="2 3" key="1">
    <citation type="submission" date="2018-08" db="EMBL/GenBank/DDBJ databases">
        <title>Draft genome sequence of Rhodobacter sphaeroides FY.</title>
        <authorList>
            <person name="Rayyan A."/>
            <person name="Meyer T.E."/>
            <person name="Kyndt J.A."/>
        </authorList>
    </citation>
    <scope>NUCLEOTIDE SEQUENCE [LARGE SCALE GENOMIC DNA]</scope>
    <source>
        <strain evidence="2 3">FY</strain>
    </source>
</reference>
<dbReference type="EMBL" id="QWGP01000005">
    <property type="protein sequence ID" value="RHZ96526.1"/>
    <property type="molecule type" value="Genomic_DNA"/>
</dbReference>
<sequence>MVPARRLFAGLGVTLLLSVPQIAEASNETARASASRGTVHTQSAGTFNWLTPPAVTRASVRTDGARTEGVRTRRQIGNGSWICSPAGFGRGSRCYAN</sequence>
<name>A0AAX1UNF5_CERSP</name>
<organism evidence="2 3">
    <name type="scientific">Cereibacter sphaeroides</name>
    <name type="common">Rhodobacter sphaeroides</name>
    <dbReference type="NCBI Taxonomy" id="1063"/>
    <lineage>
        <taxon>Bacteria</taxon>
        <taxon>Pseudomonadati</taxon>
        <taxon>Pseudomonadota</taxon>
        <taxon>Alphaproteobacteria</taxon>
        <taxon>Rhodobacterales</taxon>
        <taxon>Paracoccaceae</taxon>
        <taxon>Cereibacter</taxon>
    </lineage>
</organism>
<dbReference type="AlphaFoldDB" id="A0AAX1UNF5"/>
<gene>
    <name evidence="2" type="ORF">D1114_07410</name>
</gene>
<evidence type="ECO:0000256" key="1">
    <source>
        <dbReference type="SAM" id="SignalP"/>
    </source>
</evidence>
<proteinExistence type="predicted"/>
<accession>A0AAX1UNF5</accession>
<dbReference type="RefSeq" id="WP_002720300.1">
    <property type="nucleotide sequence ID" value="NZ_CP033434.1"/>
</dbReference>
<feature type="signal peptide" evidence="1">
    <location>
        <begin position="1"/>
        <end position="25"/>
    </location>
</feature>
<comment type="caution">
    <text evidence="2">The sequence shown here is derived from an EMBL/GenBank/DDBJ whole genome shotgun (WGS) entry which is preliminary data.</text>
</comment>
<keyword evidence="1" id="KW-0732">Signal</keyword>
<dbReference type="Proteomes" id="UP000266305">
    <property type="component" value="Unassembled WGS sequence"/>
</dbReference>
<evidence type="ECO:0000313" key="3">
    <source>
        <dbReference type="Proteomes" id="UP000266305"/>
    </source>
</evidence>
<feature type="chain" id="PRO_5043690562" evidence="1">
    <location>
        <begin position="26"/>
        <end position="97"/>
    </location>
</feature>
<protein>
    <submittedName>
        <fullName evidence="2">Uncharacterized protein</fullName>
    </submittedName>
</protein>